<evidence type="ECO:0000313" key="1">
    <source>
        <dbReference type="EMBL" id="KAI3798028.1"/>
    </source>
</evidence>
<reference evidence="2" key="1">
    <citation type="journal article" date="2022" name="Mol. Ecol. Resour.">
        <title>The genomes of chicory, endive, great burdock and yacon provide insights into Asteraceae palaeo-polyploidization history and plant inulin production.</title>
        <authorList>
            <person name="Fan W."/>
            <person name="Wang S."/>
            <person name="Wang H."/>
            <person name="Wang A."/>
            <person name="Jiang F."/>
            <person name="Liu H."/>
            <person name="Zhao H."/>
            <person name="Xu D."/>
            <person name="Zhang Y."/>
        </authorList>
    </citation>
    <scope>NUCLEOTIDE SEQUENCE [LARGE SCALE GENOMIC DNA]</scope>
    <source>
        <strain evidence="2">cv. Yunnan</strain>
    </source>
</reference>
<sequence length="290" mass="31784">MLYHLHEKTSKGDDGAGAEKNPDVAPVAASRLGKGLGKKPIRHEGSASSDEASPDHSTAKMTRKPKVSQAGSAMSAPLPHSSVRPGLKYVPDWPINYETVLKSLDICQHFLVGVVPHGEKKSWAGANQKQKSDFVALHLAGRPTQTARGEGSFEKRVFEVERSLNGEADRLSQTLAVVSGERDWLLEEGVLAAVDRVKDNEEFVDVVAKMVAAARELGWHEGVLVGSMSAVEACEHAYYNPTTQAYFDKANDDFDEAMFPIFEAITGFCERKDIPGLRELLRELRSLKSR</sequence>
<accession>A0ACB9HRG8</accession>
<evidence type="ECO:0000313" key="2">
    <source>
        <dbReference type="Proteomes" id="UP001056120"/>
    </source>
</evidence>
<organism evidence="1 2">
    <name type="scientific">Smallanthus sonchifolius</name>
    <dbReference type="NCBI Taxonomy" id="185202"/>
    <lineage>
        <taxon>Eukaryota</taxon>
        <taxon>Viridiplantae</taxon>
        <taxon>Streptophyta</taxon>
        <taxon>Embryophyta</taxon>
        <taxon>Tracheophyta</taxon>
        <taxon>Spermatophyta</taxon>
        <taxon>Magnoliopsida</taxon>
        <taxon>eudicotyledons</taxon>
        <taxon>Gunneridae</taxon>
        <taxon>Pentapetalae</taxon>
        <taxon>asterids</taxon>
        <taxon>campanulids</taxon>
        <taxon>Asterales</taxon>
        <taxon>Asteraceae</taxon>
        <taxon>Asteroideae</taxon>
        <taxon>Heliantheae alliance</taxon>
        <taxon>Millerieae</taxon>
        <taxon>Smallanthus</taxon>
    </lineage>
</organism>
<dbReference type="EMBL" id="CM042028">
    <property type="protein sequence ID" value="KAI3798028.1"/>
    <property type="molecule type" value="Genomic_DNA"/>
</dbReference>
<protein>
    <submittedName>
        <fullName evidence="1">Uncharacterized protein</fullName>
    </submittedName>
</protein>
<name>A0ACB9HRG8_9ASTR</name>
<keyword evidence="2" id="KW-1185">Reference proteome</keyword>
<reference evidence="1 2" key="2">
    <citation type="journal article" date="2022" name="Mol. Ecol. Resour.">
        <title>The genomes of chicory, endive, great burdock and yacon provide insights into Asteraceae paleo-polyploidization history and plant inulin production.</title>
        <authorList>
            <person name="Fan W."/>
            <person name="Wang S."/>
            <person name="Wang H."/>
            <person name="Wang A."/>
            <person name="Jiang F."/>
            <person name="Liu H."/>
            <person name="Zhao H."/>
            <person name="Xu D."/>
            <person name="Zhang Y."/>
        </authorList>
    </citation>
    <scope>NUCLEOTIDE SEQUENCE [LARGE SCALE GENOMIC DNA]</scope>
    <source>
        <strain evidence="2">cv. Yunnan</strain>
        <tissue evidence="1">Leaves</tissue>
    </source>
</reference>
<proteinExistence type="predicted"/>
<comment type="caution">
    <text evidence="1">The sequence shown here is derived from an EMBL/GenBank/DDBJ whole genome shotgun (WGS) entry which is preliminary data.</text>
</comment>
<dbReference type="Proteomes" id="UP001056120">
    <property type="component" value="Linkage Group LG11"/>
</dbReference>
<gene>
    <name evidence="1" type="ORF">L1987_33294</name>
</gene>